<accession>A0AAW2CJE6</accession>
<keyword evidence="2" id="KW-1185">Reference proteome</keyword>
<dbReference type="Gene3D" id="3.30.530.20">
    <property type="match status" value="1"/>
</dbReference>
<dbReference type="Proteomes" id="UP001459277">
    <property type="component" value="Unassembled WGS sequence"/>
</dbReference>
<evidence type="ECO:0008006" key="3">
    <source>
        <dbReference type="Google" id="ProtNLM"/>
    </source>
</evidence>
<gene>
    <name evidence="1" type="ORF">SO802_021301</name>
</gene>
<name>A0AAW2CJE6_9ROSI</name>
<comment type="caution">
    <text evidence="1">The sequence shown here is derived from an EMBL/GenBank/DDBJ whole genome shotgun (WGS) entry which is preliminary data.</text>
</comment>
<evidence type="ECO:0000313" key="2">
    <source>
        <dbReference type="Proteomes" id="UP001459277"/>
    </source>
</evidence>
<organism evidence="1 2">
    <name type="scientific">Lithocarpus litseifolius</name>
    <dbReference type="NCBI Taxonomy" id="425828"/>
    <lineage>
        <taxon>Eukaryota</taxon>
        <taxon>Viridiplantae</taxon>
        <taxon>Streptophyta</taxon>
        <taxon>Embryophyta</taxon>
        <taxon>Tracheophyta</taxon>
        <taxon>Spermatophyta</taxon>
        <taxon>Magnoliopsida</taxon>
        <taxon>eudicotyledons</taxon>
        <taxon>Gunneridae</taxon>
        <taxon>Pentapetalae</taxon>
        <taxon>rosids</taxon>
        <taxon>fabids</taxon>
        <taxon>Fagales</taxon>
        <taxon>Fagaceae</taxon>
        <taxon>Lithocarpus</taxon>
    </lineage>
</organism>
<dbReference type="EMBL" id="JAZDWU010000007">
    <property type="protein sequence ID" value="KAK9996615.1"/>
    <property type="molecule type" value="Genomic_DNA"/>
</dbReference>
<proteinExistence type="predicted"/>
<dbReference type="SUPFAM" id="SSF55961">
    <property type="entry name" value="Bet v1-like"/>
    <property type="match status" value="1"/>
</dbReference>
<protein>
    <recommendedName>
        <fullName evidence="3">Bet v I/Major latex protein domain-containing protein</fullName>
    </recommendedName>
</protein>
<dbReference type="AlphaFoldDB" id="A0AAW2CJE6"/>
<dbReference type="InterPro" id="IPR023393">
    <property type="entry name" value="START-like_dom_sf"/>
</dbReference>
<reference evidence="1 2" key="1">
    <citation type="submission" date="2024-01" db="EMBL/GenBank/DDBJ databases">
        <title>A telomere-to-telomere, gap-free genome of sweet tea (Lithocarpus litseifolius).</title>
        <authorList>
            <person name="Zhou J."/>
        </authorList>
    </citation>
    <scope>NUCLEOTIDE SEQUENCE [LARGE SCALE GENOMIC DNA]</scope>
    <source>
        <strain evidence="1">Zhou-2022a</strain>
        <tissue evidence="1">Leaf</tissue>
    </source>
</reference>
<evidence type="ECO:0000313" key="1">
    <source>
        <dbReference type="EMBL" id="KAK9996615.1"/>
    </source>
</evidence>
<sequence length="90" mass="9864">MKQEKLKLFGQLSHELEVNVPASEAWELYSTLQLAKLVEEEPASGIEKVDVIEGDGGAGTILKLTFAGITKQLKLIDGTHERLVEASRCN</sequence>